<dbReference type="PROSITE" id="PS50297">
    <property type="entry name" value="ANK_REP_REGION"/>
    <property type="match status" value="1"/>
</dbReference>
<dbReference type="Proteomes" id="UP001178507">
    <property type="component" value="Unassembled WGS sequence"/>
</dbReference>
<keyword evidence="2 3" id="KW-0040">ANK repeat</keyword>
<protein>
    <submittedName>
        <fullName evidence="6">Uncharacterized protein</fullName>
    </submittedName>
</protein>
<keyword evidence="5" id="KW-0732">Signal</keyword>
<dbReference type="PROSITE" id="PS50088">
    <property type="entry name" value="ANK_REPEAT"/>
    <property type="match status" value="2"/>
</dbReference>
<evidence type="ECO:0000256" key="1">
    <source>
        <dbReference type="ARBA" id="ARBA00022737"/>
    </source>
</evidence>
<feature type="repeat" description="ANK" evidence="3">
    <location>
        <begin position="211"/>
        <end position="243"/>
    </location>
</feature>
<keyword evidence="1" id="KW-0677">Repeat</keyword>
<dbReference type="AlphaFoldDB" id="A0AA36JPR7"/>
<dbReference type="PANTHER" id="PTHR24161:SF85">
    <property type="entry name" value="PALMITOYLTRANSFERASE HIP14"/>
    <property type="match status" value="1"/>
</dbReference>
<feature type="signal peptide" evidence="5">
    <location>
        <begin position="1"/>
        <end position="20"/>
    </location>
</feature>
<sequence length="305" mass="33473">MYRSELVLVLLVSLLTPAQPEESKGQVLFQSSVQVVGGISVKEDLTLAEFSEEDLLSEGDGEGAREGAAASLLSAAASANASPEGVELLRADVKWLWSKLGQAFRSCSEPESWTLGFGIFRSDILAWLTALVSFGLTRSLLAPSPEKKLIDEKTIEEDEGEEEQVQPSMHMEIKIDANNPVMIQRAREQLEEAEKRADALKTAQRDHRDVFGCTALHLAAHNCHAEDVEELLKQNFDVHAQEHFGETPLHLAARSGCVRTADVLLKHGSDPARRNSFGKTPFAVAMQHGHLALATMLREVATTRR</sequence>
<dbReference type="SUPFAM" id="SSF48403">
    <property type="entry name" value="Ankyrin repeat"/>
    <property type="match status" value="1"/>
</dbReference>
<evidence type="ECO:0000256" key="3">
    <source>
        <dbReference type="PROSITE-ProRule" id="PRU00023"/>
    </source>
</evidence>
<evidence type="ECO:0000256" key="5">
    <source>
        <dbReference type="SAM" id="SignalP"/>
    </source>
</evidence>
<keyword evidence="4" id="KW-0175">Coiled coil</keyword>
<proteinExistence type="predicted"/>
<dbReference type="InterPro" id="IPR002110">
    <property type="entry name" value="Ankyrin_rpt"/>
</dbReference>
<dbReference type="EMBL" id="CAUJNA010003771">
    <property type="protein sequence ID" value="CAJ1409455.1"/>
    <property type="molecule type" value="Genomic_DNA"/>
</dbReference>
<evidence type="ECO:0000313" key="7">
    <source>
        <dbReference type="Proteomes" id="UP001178507"/>
    </source>
</evidence>
<reference evidence="6" key="1">
    <citation type="submission" date="2023-08" db="EMBL/GenBank/DDBJ databases">
        <authorList>
            <person name="Chen Y."/>
            <person name="Shah S."/>
            <person name="Dougan E. K."/>
            <person name="Thang M."/>
            <person name="Chan C."/>
        </authorList>
    </citation>
    <scope>NUCLEOTIDE SEQUENCE</scope>
</reference>
<dbReference type="InterPro" id="IPR036770">
    <property type="entry name" value="Ankyrin_rpt-contain_sf"/>
</dbReference>
<keyword evidence="7" id="KW-1185">Reference proteome</keyword>
<evidence type="ECO:0000256" key="4">
    <source>
        <dbReference type="SAM" id="Coils"/>
    </source>
</evidence>
<feature type="coiled-coil region" evidence="4">
    <location>
        <begin position="183"/>
        <end position="210"/>
    </location>
</feature>
<accession>A0AA36JPR7</accession>
<organism evidence="6 7">
    <name type="scientific">Effrenium voratum</name>
    <dbReference type="NCBI Taxonomy" id="2562239"/>
    <lineage>
        <taxon>Eukaryota</taxon>
        <taxon>Sar</taxon>
        <taxon>Alveolata</taxon>
        <taxon>Dinophyceae</taxon>
        <taxon>Suessiales</taxon>
        <taxon>Symbiodiniaceae</taxon>
        <taxon>Effrenium</taxon>
    </lineage>
</organism>
<dbReference type="SMART" id="SM00248">
    <property type="entry name" value="ANK"/>
    <property type="match status" value="3"/>
</dbReference>
<dbReference type="Gene3D" id="1.25.40.20">
    <property type="entry name" value="Ankyrin repeat-containing domain"/>
    <property type="match status" value="1"/>
</dbReference>
<gene>
    <name evidence="6" type="ORF">EVOR1521_LOCUS30547</name>
</gene>
<feature type="chain" id="PRO_5041259428" evidence="5">
    <location>
        <begin position="21"/>
        <end position="305"/>
    </location>
</feature>
<name>A0AA36JPR7_9DINO</name>
<evidence type="ECO:0000313" key="6">
    <source>
        <dbReference type="EMBL" id="CAJ1409455.1"/>
    </source>
</evidence>
<comment type="caution">
    <text evidence="6">The sequence shown here is derived from an EMBL/GenBank/DDBJ whole genome shotgun (WGS) entry which is preliminary data.</text>
</comment>
<feature type="repeat" description="ANK" evidence="3">
    <location>
        <begin position="244"/>
        <end position="276"/>
    </location>
</feature>
<dbReference type="PANTHER" id="PTHR24161">
    <property type="entry name" value="ANK_REP_REGION DOMAIN-CONTAINING PROTEIN-RELATED"/>
    <property type="match status" value="1"/>
</dbReference>
<dbReference type="Pfam" id="PF12796">
    <property type="entry name" value="Ank_2"/>
    <property type="match status" value="1"/>
</dbReference>
<evidence type="ECO:0000256" key="2">
    <source>
        <dbReference type="ARBA" id="ARBA00023043"/>
    </source>
</evidence>